<reference evidence="2" key="1">
    <citation type="journal article" date="2018" name="Genome Biol.">
        <title>SKESA: strategic k-mer extension for scrupulous assemblies.</title>
        <authorList>
            <person name="Souvorov A."/>
            <person name="Agarwala R."/>
            <person name="Lipman D.J."/>
        </authorList>
    </citation>
    <scope>NUCLEOTIDE SEQUENCE</scope>
    <source>
        <strain evidence="2">HN1000</strain>
    </source>
</reference>
<evidence type="ECO:0000256" key="1">
    <source>
        <dbReference type="SAM" id="Phobius"/>
    </source>
</evidence>
<accession>A0AAN5VQX0</accession>
<feature type="non-terminal residue" evidence="2">
    <location>
        <position position="1"/>
    </location>
</feature>
<comment type="caution">
    <text evidence="2">The sequence shown here is derived from an EMBL/GenBank/DDBJ whole genome shotgun (WGS) entry which is preliminary data.</text>
</comment>
<name>A0AAN5VQX0_CLODI</name>
<dbReference type="AlphaFoldDB" id="A0AAN5VQX0"/>
<evidence type="ECO:0000313" key="3">
    <source>
        <dbReference type="Proteomes" id="UP000878956"/>
    </source>
</evidence>
<evidence type="ECO:0000313" key="2">
    <source>
        <dbReference type="EMBL" id="HBH1544512.1"/>
    </source>
</evidence>
<dbReference type="EMBL" id="DAEPXK010000090">
    <property type="protein sequence ID" value="HBH1544512.1"/>
    <property type="molecule type" value="Genomic_DNA"/>
</dbReference>
<reference evidence="2" key="2">
    <citation type="submission" date="2021-06" db="EMBL/GenBank/DDBJ databases">
        <authorList>
            <consortium name="NCBI Pathogen Detection Project"/>
        </authorList>
    </citation>
    <scope>NUCLEOTIDE SEQUENCE</scope>
    <source>
        <strain evidence="2">HN1000</strain>
    </source>
</reference>
<dbReference type="Proteomes" id="UP000878956">
    <property type="component" value="Unassembled WGS sequence"/>
</dbReference>
<organism evidence="2 3">
    <name type="scientific">Clostridioides difficile</name>
    <name type="common">Peptoclostridium difficile</name>
    <dbReference type="NCBI Taxonomy" id="1496"/>
    <lineage>
        <taxon>Bacteria</taxon>
        <taxon>Bacillati</taxon>
        <taxon>Bacillota</taxon>
        <taxon>Clostridia</taxon>
        <taxon>Peptostreptococcales</taxon>
        <taxon>Peptostreptococcaceae</taxon>
        <taxon>Clostridioides</taxon>
    </lineage>
</organism>
<keyword evidence="1" id="KW-0472">Membrane</keyword>
<protein>
    <submittedName>
        <fullName evidence="2">Uncharacterized protein</fullName>
    </submittedName>
</protein>
<gene>
    <name evidence="2" type="ORF">KRM00_004065</name>
</gene>
<feature type="transmembrane region" description="Helical" evidence="1">
    <location>
        <begin position="84"/>
        <end position="106"/>
    </location>
</feature>
<proteinExistence type="predicted"/>
<sequence>ILLLNIIRIDAFSVDEENIKIKASTDAGFLESLKKVQSTYSFYFNVFIGVCIFLSLAILLIHLIKLGMVGGNPQERKIVLSNMFISLICFSMISGGAVIYYLLFFLF</sequence>
<feature type="transmembrane region" description="Helical" evidence="1">
    <location>
        <begin position="42"/>
        <end position="64"/>
    </location>
</feature>
<keyword evidence="1" id="KW-1133">Transmembrane helix</keyword>
<keyword evidence="1" id="KW-0812">Transmembrane</keyword>